<evidence type="ECO:0000259" key="12">
    <source>
        <dbReference type="Pfam" id="PF17652"/>
    </source>
</evidence>
<feature type="compositionally biased region" description="Basic residues" evidence="9">
    <location>
        <begin position="27"/>
        <end position="40"/>
    </location>
</feature>
<dbReference type="GO" id="GO:0000272">
    <property type="term" value="P:polysaccharide catabolic process"/>
    <property type="evidence" value="ECO:0007669"/>
    <property type="project" value="UniProtKB-KW"/>
</dbReference>
<comment type="similarity">
    <text evidence="2">Belongs to the glycosyl hydrolase 81 family.</text>
</comment>
<keyword evidence="6" id="KW-0326">Glycosidase</keyword>
<feature type="domain" description="Glycosyl hydrolase family 81 C-terminal" evidence="12">
    <location>
        <begin position="513"/>
        <end position="859"/>
    </location>
</feature>
<dbReference type="InterPro" id="IPR040720">
    <property type="entry name" value="GH81_C"/>
</dbReference>
<dbReference type="AlphaFoldDB" id="A0A9P8CTT9"/>
<accession>A0A9P8CTT9</accession>
<organism evidence="13 14">
    <name type="scientific">Mortierella alpina</name>
    <name type="common">Oleaginous fungus</name>
    <name type="synonym">Mortierella renispora</name>
    <dbReference type="NCBI Taxonomy" id="64518"/>
    <lineage>
        <taxon>Eukaryota</taxon>
        <taxon>Fungi</taxon>
        <taxon>Fungi incertae sedis</taxon>
        <taxon>Mucoromycota</taxon>
        <taxon>Mortierellomycotina</taxon>
        <taxon>Mortierellomycetes</taxon>
        <taxon>Mortierellales</taxon>
        <taxon>Mortierellaceae</taxon>
        <taxon>Mortierella</taxon>
    </lineage>
</organism>
<keyword evidence="4" id="KW-0378">Hydrolase</keyword>
<dbReference type="GO" id="GO:0071555">
    <property type="term" value="P:cell wall organization"/>
    <property type="evidence" value="ECO:0007669"/>
    <property type="project" value="UniProtKB-KW"/>
</dbReference>
<proteinExistence type="inferred from homology"/>
<dbReference type="InterPro" id="IPR040451">
    <property type="entry name" value="GH81_N"/>
</dbReference>
<sequence>MKILLSLTLLLGIWAMLLPAVAEPRPSHGHRHRHRHRNKHSSTLATQPTPHRHSGSRHHQQRHHRSVSHSSSQSSSVPSSCPTPAPIPLFNPEPPVAMPLKDRDTVFGRDVGSSQGSSPTRGRTRAINLGPLPPPEDSILQPISKDPPPGIFQSRPHPLQPVRVRPKDLNTPPPTNKFYGSFLIPDSRAPIWTHPYGLRWDSGEKEDDSAQQGLAISHVDDTDKSFGPDYNMQGARFYTNPFIVSIGLSATEFDPNHEMTVGDFGEFGCTMILTPGAGNTTTTGTIGATAAGLVGQDATLQVPITRGMAFVSGLYRNLTPRIFSETSVRNLTTDDSSRQLQTEGWVKYRFLMGDETTWLLYARSDDQNSPRLKLEKKSEHGDAVVATSGTFTGLLQIAKVPDRNEVEAEKLYDAAVGVYATSGDLVVRDMYLQNNAAGYRIDWTLAGNSSKSFMHFTLPHHRDIMTDTATATSLVLPSTTKGKMVAYLGESWHFLEPNRITVGFLPDGWHDRVSQERLTKIREQVQQDIQASFENATDGQSLYYAGKALAKFGLVCLVAADAMKEDQSLKQTCLEKLKTAFSRFLENKQQFPLVYDTTWKGLITSQAGPDADFGNGWYNDHHYHYGYFVHTAAIIRHLDPTWNSDALSSFVQSLIRDVANPSSEDPYFPVFRYYDWFMGHSWSQGLFSSADGKNEESTSEDVNFYYAMSLWASVSSEPKLERLSQVMLTVARRSIQAYFLMEENNANHPKAFVGNKVTGILYENKVDHTTFFSSRTECIQGIQMIPATPVLPLIRRTAFVRQEWDGLLRPIVDKITDGWKSVLMTNYGVLDKDAAWNYFATGNTTSQPLDDGLSRTWALFYVASLQLPTDQQAQPAPHNTSSNALPLERYISPRICGKNTY</sequence>
<dbReference type="Pfam" id="PF17652">
    <property type="entry name" value="Glyco_hydro81C"/>
    <property type="match status" value="1"/>
</dbReference>
<dbReference type="PANTHER" id="PTHR31983">
    <property type="entry name" value="ENDO-1,3(4)-BETA-GLUCANASE 1"/>
    <property type="match status" value="1"/>
</dbReference>
<evidence type="ECO:0000256" key="3">
    <source>
        <dbReference type="ARBA" id="ARBA00012780"/>
    </source>
</evidence>
<dbReference type="Gene3D" id="2.70.98.30">
    <property type="entry name" value="Golgi alpha-mannosidase II, domain 4"/>
    <property type="match status" value="1"/>
</dbReference>
<evidence type="ECO:0000256" key="6">
    <source>
        <dbReference type="ARBA" id="ARBA00023295"/>
    </source>
</evidence>
<evidence type="ECO:0000256" key="8">
    <source>
        <dbReference type="ARBA" id="ARBA00023326"/>
    </source>
</evidence>
<evidence type="ECO:0000256" key="1">
    <source>
        <dbReference type="ARBA" id="ARBA00000382"/>
    </source>
</evidence>
<evidence type="ECO:0000256" key="7">
    <source>
        <dbReference type="ARBA" id="ARBA00023316"/>
    </source>
</evidence>
<dbReference type="Gene3D" id="1.20.5.420">
    <property type="entry name" value="Immunoglobulin FC, subunit C"/>
    <property type="match status" value="1"/>
</dbReference>
<dbReference type="PANTHER" id="PTHR31983:SF0">
    <property type="entry name" value="GLUCAN ENDO-1,3-BETA-D-GLUCOSIDASE 2"/>
    <property type="match status" value="1"/>
</dbReference>
<keyword evidence="8" id="KW-0624">Polysaccharide degradation</keyword>
<keyword evidence="7" id="KW-0961">Cell wall biogenesis/degradation</keyword>
<keyword evidence="5" id="KW-0119">Carbohydrate metabolism</keyword>
<dbReference type="GO" id="GO:0052861">
    <property type="term" value="F:endo-1,3(4)-beta-glucanase activity"/>
    <property type="evidence" value="ECO:0007669"/>
    <property type="project" value="InterPro"/>
</dbReference>
<dbReference type="InterPro" id="IPR005200">
    <property type="entry name" value="Endo-beta-glucanase"/>
</dbReference>
<dbReference type="PROSITE" id="PS52008">
    <property type="entry name" value="GH81"/>
    <property type="match status" value="1"/>
</dbReference>
<feature type="compositionally biased region" description="Basic residues" evidence="9">
    <location>
        <begin position="50"/>
        <end position="67"/>
    </location>
</feature>
<dbReference type="EMBL" id="JAIFTL010000461">
    <property type="protein sequence ID" value="KAG9319418.1"/>
    <property type="molecule type" value="Genomic_DNA"/>
</dbReference>
<dbReference type="EC" id="3.2.1.39" evidence="3"/>
<comment type="catalytic activity">
    <reaction evidence="1">
        <text>Hydrolysis of (1-&gt;3)-beta-D-glucosidic linkages in (1-&gt;3)-beta-D-glucans.</text>
        <dbReference type="EC" id="3.2.1.39"/>
    </reaction>
</comment>
<name>A0A9P8CTT9_MORAP</name>
<dbReference type="Gene3D" id="1.10.287.1170">
    <property type="entry name" value="glycoside hydrolase family 81 endo-[beta] glucanase"/>
    <property type="match status" value="1"/>
</dbReference>
<evidence type="ECO:0000256" key="2">
    <source>
        <dbReference type="ARBA" id="ARBA00010730"/>
    </source>
</evidence>
<evidence type="ECO:0000256" key="10">
    <source>
        <dbReference type="SAM" id="SignalP"/>
    </source>
</evidence>
<dbReference type="Pfam" id="PF03639">
    <property type="entry name" value="Glyco_hydro_81"/>
    <property type="match status" value="1"/>
</dbReference>
<gene>
    <name evidence="13" type="ORF">KVV02_002478</name>
</gene>
<reference evidence="13" key="1">
    <citation type="submission" date="2021-07" db="EMBL/GenBank/DDBJ databases">
        <title>Draft genome of Mortierella alpina, strain LL118, isolated from an aspen leaf litter sample.</title>
        <authorList>
            <person name="Yang S."/>
            <person name="Vinatzer B.A."/>
        </authorList>
    </citation>
    <scope>NUCLEOTIDE SEQUENCE</scope>
    <source>
        <strain evidence="13">LL118</strain>
    </source>
</reference>
<dbReference type="GO" id="GO:0042973">
    <property type="term" value="F:glucan endo-1,3-beta-D-glucosidase activity"/>
    <property type="evidence" value="ECO:0007669"/>
    <property type="project" value="UniProtKB-EC"/>
</dbReference>
<dbReference type="Proteomes" id="UP000717515">
    <property type="component" value="Unassembled WGS sequence"/>
</dbReference>
<keyword evidence="10" id="KW-0732">Signal</keyword>
<feature type="compositionally biased region" description="Polar residues" evidence="9">
    <location>
        <begin position="112"/>
        <end position="121"/>
    </location>
</feature>
<comment type="caution">
    <text evidence="13">The sequence shown here is derived from an EMBL/GenBank/DDBJ whole genome shotgun (WGS) entry which is preliminary data.</text>
</comment>
<feature type="compositionally biased region" description="Pro residues" evidence="9">
    <location>
        <begin position="81"/>
        <end position="97"/>
    </location>
</feature>
<feature type="compositionally biased region" description="Low complexity" evidence="9">
    <location>
        <begin position="68"/>
        <end position="80"/>
    </location>
</feature>
<feature type="chain" id="PRO_5040360974" description="glucan endo-1,3-beta-D-glucosidase" evidence="10">
    <location>
        <begin position="23"/>
        <end position="901"/>
    </location>
</feature>
<evidence type="ECO:0000313" key="13">
    <source>
        <dbReference type="EMBL" id="KAG9319418.1"/>
    </source>
</evidence>
<evidence type="ECO:0000256" key="9">
    <source>
        <dbReference type="SAM" id="MobiDB-lite"/>
    </source>
</evidence>
<feature type="region of interest" description="Disordered" evidence="9">
    <location>
        <begin position="24"/>
        <end position="134"/>
    </location>
</feature>
<evidence type="ECO:0000256" key="4">
    <source>
        <dbReference type="ARBA" id="ARBA00022801"/>
    </source>
</evidence>
<evidence type="ECO:0000259" key="11">
    <source>
        <dbReference type="Pfam" id="PF03639"/>
    </source>
</evidence>
<protein>
    <recommendedName>
        <fullName evidence="3">glucan endo-1,3-beta-D-glucosidase</fullName>
        <ecNumber evidence="3">3.2.1.39</ecNumber>
    </recommendedName>
</protein>
<feature type="domain" description="Glycosyl hydrolase family 81 N-terminal" evidence="11">
    <location>
        <begin position="157"/>
        <end position="506"/>
    </location>
</feature>
<feature type="signal peptide" evidence="10">
    <location>
        <begin position="1"/>
        <end position="22"/>
    </location>
</feature>
<evidence type="ECO:0000313" key="14">
    <source>
        <dbReference type="Proteomes" id="UP000717515"/>
    </source>
</evidence>
<evidence type="ECO:0000256" key="5">
    <source>
        <dbReference type="ARBA" id="ARBA00023277"/>
    </source>
</evidence>